<proteinExistence type="predicted"/>
<name>C6WR04_ACTMD</name>
<gene>
    <name evidence="1" type="ordered locus">Amir_6902</name>
</gene>
<dbReference type="RefSeq" id="WP_015805574.1">
    <property type="nucleotide sequence ID" value="NC_013093.1"/>
</dbReference>
<protein>
    <recommendedName>
        <fullName evidence="3">PE domain-containing protein</fullName>
    </recommendedName>
</protein>
<dbReference type="KEGG" id="ami:Amir_6902"/>
<dbReference type="OrthoDB" id="3697873at2"/>
<sequence length="116" mass="12658">MDVAASAGSQKFEVSKETVLKAIKAISHQRRVLQKQHANAKNDLMIPLAGSEDVINSSVVEAWNKNLVLNDDSYAERVDQYVASLGGLLDQLCAAAKEYDYTDEEVDSAMRGQSAL</sequence>
<organism evidence="1 2">
    <name type="scientific">Actinosynnema mirum (strain ATCC 29888 / DSM 43827 / JCM 3225 / NBRC 14064 / NCIMB 13271 / NRRL B-12336 / IMRU 3971 / 101)</name>
    <dbReference type="NCBI Taxonomy" id="446462"/>
    <lineage>
        <taxon>Bacteria</taxon>
        <taxon>Bacillati</taxon>
        <taxon>Actinomycetota</taxon>
        <taxon>Actinomycetes</taxon>
        <taxon>Pseudonocardiales</taxon>
        <taxon>Pseudonocardiaceae</taxon>
        <taxon>Actinosynnema</taxon>
    </lineage>
</organism>
<keyword evidence="2" id="KW-1185">Reference proteome</keyword>
<accession>C6WR04</accession>
<dbReference type="STRING" id="446462.Amir_6902"/>
<evidence type="ECO:0000313" key="2">
    <source>
        <dbReference type="Proteomes" id="UP000002213"/>
    </source>
</evidence>
<evidence type="ECO:0000313" key="1">
    <source>
        <dbReference type="EMBL" id="ACU40697.1"/>
    </source>
</evidence>
<dbReference type="EMBL" id="CP001630">
    <property type="protein sequence ID" value="ACU40697.1"/>
    <property type="molecule type" value="Genomic_DNA"/>
</dbReference>
<dbReference type="AlphaFoldDB" id="C6WR04"/>
<dbReference type="HOGENOM" id="CLU_2091578_0_0_11"/>
<reference evidence="1 2" key="1">
    <citation type="journal article" date="2009" name="Stand. Genomic Sci.">
        <title>Complete genome sequence of Actinosynnema mirum type strain (101).</title>
        <authorList>
            <person name="Land M."/>
            <person name="Lapidus A."/>
            <person name="Mayilraj S."/>
            <person name="Chen F."/>
            <person name="Copeland A."/>
            <person name="Del Rio T.G."/>
            <person name="Nolan M."/>
            <person name="Lucas S."/>
            <person name="Tice H."/>
            <person name="Cheng J.F."/>
            <person name="Chertkov O."/>
            <person name="Bruce D."/>
            <person name="Goodwin L."/>
            <person name="Pitluck S."/>
            <person name="Rohde M."/>
            <person name="Goker M."/>
            <person name="Pati A."/>
            <person name="Ivanova N."/>
            <person name="Mavromatis K."/>
            <person name="Chen A."/>
            <person name="Palaniappan K."/>
            <person name="Hauser L."/>
            <person name="Chang Y.J."/>
            <person name="Jeffries C.C."/>
            <person name="Brettin T."/>
            <person name="Detter J.C."/>
            <person name="Han C."/>
            <person name="Chain P."/>
            <person name="Tindall B.J."/>
            <person name="Bristow J."/>
            <person name="Eisen J.A."/>
            <person name="Markowitz V."/>
            <person name="Hugenholtz P."/>
            <person name="Kyrpides N.C."/>
            <person name="Klenk H.P."/>
        </authorList>
    </citation>
    <scope>NUCLEOTIDE SEQUENCE [LARGE SCALE GENOMIC DNA]</scope>
    <source>
        <strain evidence="2">ATCC 29888 / DSM 43827 / JCM 3225 / NBRC 14064 / NCIMB 13271 / NRRL B-12336 / IMRU 3971 / 101</strain>
    </source>
</reference>
<dbReference type="Proteomes" id="UP000002213">
    <property type="component" value="Chromosome"/>
</dbReference>
<evidence type="ECO:0008006" key="3">
    <source>
        <dbReference type="Google" id="ProtNLM"/>
    </source>
</evidence>